<feature type="transmembrane region" description="Helical" evidence="1">
    <location>
        <begin position="44"/>
        <end position="66"/>
    </location>
</feature>
<evidence type="ECO:0000259" key="2">
    <source>
        <dbReference type="Pfam" id="PF13116"/>
    </source>
</evidence>
<organism evidence="3">
    <name type="scientific">Candidatus Berkiella aquae</name>
    <dbReference type="NCBI Taxonomy" id="295108"/>
    <lineage>
        <taxon>Bacteria</taxon>
        <taxon>Pseudomonadati</taxon>
        <taxon>Pseudomonadota</taxon>
        <taxon>Gammaproteobacteria</taxon>
        <taxon>Candidatus Berkiellales</taxon>
        <taxon>Candidatus Berkiellaceae</taxon>
        <taxon>Candidatus Berkiella</taxon>
    </lineage>
</organism>
<comment type="caution">
    <text evidence="3">The sequence shown here is derived from an EMBL/GenBank/DDBJ whole genome shotgun (WGS) entry which is preliminary data.</text>
</comment>
<dbReference type="NCBIfam" id="TIGR02099">
    <property type="entry name" value="YhdP family protein"/>
    <property type="match status" value="1"/>
</dbReference>
<name>A0A0Q9YTC6_9GAMM</name>
<evidence type="ECO:0000313" key="3">
    <source>
        <dbReference type="EMBL" id="KRG20698.1"/>
    </source>
</evidence>
<feature type="domain" description="YhdP central" evidence="2">
    <location>
        <begin position="39"/>
        <end position="1259"/>
    </location>
</feature>
<keyword evidence="1" id="KW-0472">Membrane</keyword>
<dbReference type="PANTHER" id="PTHR38690">
    <property type="entry name" value="PROTEASE-RELATED"/>
    <property type="match status" value="1"/>
</dbReference>
<evidence type="ECO:0000256" key="1">
    <source>
        <dbReference type="SAM" id="Phobius"/>
    </source>
</evidence>
<dbReference type="AlphaFoldDB" id="A0A0Q9YTC6"/>
<accession>A0A0Q9YTC6</accession>
<dbReference type="Pfam" id="PF13116">
    <property type="entry name" value="YhdP"/>
    <property type="match status" value="1"/>
</dbReference>
<dbReference type="EMBL" id="LKAJ01000009">
    <property type="protein sequence ID" value="KRG20698.1"/>
    <property type="molecule type" value="Genomic_DNA"/>
</dbReference>
<sequence length="1271" mass="140836">MRVTRSLLRARLPKSSTKRTPVSIRSISLSSTFKMVRFYKFYRLLGWLSIGTAVLLTMLRTLLPLYSPNIDEFNQLLRSQLACPVVAQTIKLSWEGLHPVATLTNVSVKQSIHINKLKLSLSMKHLLLGRLQLSQLNIDGAKLGIDYRDHNKISLINLPEISLDLKNTNSKKIPLEHLQIVNAQLEILQQDKQFLLQDVAVKADLTTHVKIHAHAHLQGEQGAKIDFSLDKSLLTHAPLKAYVHWVGGELEKIIPYNINAQTDVKAWLTMHDLEDMQIVADVKLADLKAKTTQGKSFAYDKLGGIFQIKRQDAKWAVLGKDGFCNDISDISFAIKNKTCDTSTCWHLQAKHLPLKPLHELTNLFTKKFEHYETKGELDYLNVKLETSNEQIKPVDIEMVFHDIGIFKPTMGGITGMSGALVYTQDKGSLLLDSERFNIHYNKWFSQVLPLSHLSATVHWQQENQQLKISANEIAANLGETSIAGQVVATFANGLKESPQVEMQWEVGALPTEEVLAFLPKTMDIDLLEWLNQAIVGGEAEKTTMVLRGDLAKFPFDNQEGIFEIFCQLNHTTLDYTQGWPALNDLKASLLFRNRALYIGAEHAWFEGGELLKADAVIPDLLSPLPALRIDTKIKSTLENGLQVIQKSPIKETLGKELAPLALKGPMDLALGLDVPLSDQSTDTVKVRGVIALTQAQIGVPSWNIEIPKVAGEISFTENSVKADTLTGYLLDSPADFHIESKLQAEEPELRIHASGKMVSDRLLNWLKAPDFKHMSGDTDYQAELVVTTVANAKQVNLTVNSTLAGLVVDAPTPLAKEASETKISECKIHFDPNDLVRIAFKYGDNLNLAYSLLHQDGKWRSLGGHIHVGEKRLAKYREDNVLLIDGDLSELDVGKWQDFIKQSGMGASADKSTLEPLVELKIEQLKLFGEEFAKASIEAQWENTLQHWNIVFDGPSLKGSMILPQDDNKDIQIDLQKLKLTGNSEIASFWDNQEHTQMKQSIDIKIAELGIDKKMFTQIQARLVPFESGYQFNKVKANIKDTSIELNGEWTYLIDKKVTAKGKVTTENIGAALQALGKEGTLKGASGTVEFALAWEGSPAKIDYASLDGQASLSLNQGYVQGVNPGIGRILSLLNLDNVKRRLKLDFSDVTKSGFAFDELNGKFQFGKGKVSTNKITLNGPSAKIEAFGQADLLSQGLSGEMVVMPDVTGSLPVAAAIAAGNPAIGAAVWVVDKMFGQKIQEINRFRYQILGSWQAPQVKEVPIVSLSNRG</sequence>
<keyword evidence="1" id="KW-1133">Transmembrane helix</keyword>
<reference evidence="3" key="1">
    <citation type="submission" date="2015-09" db="EMBL/GenBank/DDBJ databases">
        <title>Draft Genome Sequences of Two Novel Amoeba-resistant Intranuclear Bacteria, Candidatus Berkiella cookevillensis and Candidatus Berkiella aquae.</title>
        <authorList>
            <person name="Mehari Y.T."/>
            <person name="Arivett B.A."/>
            <person name="Farone A.L."/>
            <person name="Gunderson J.H."/>
            <person name="Farone M.B."/>
        </authorList>
    </citation>
    <scope>NUCLEOTIDE SEQUENCE [LARGE SCALE GENOMIC DNA]</scope>
    <source>
        <strain evidence="3">HT99</strain>
    </source>
</reference>
<protein>
    <recommendedName>
        <fullName evidence="2">YhdP central domain-containing protein</fullName>
    </recommendedName>
</protein>
<keyword evidence="1" id="KW-0812">Transmembrane</keyword>
<dbReference type="InterPro" id="IPR011836">
    <property type="entry name" value="YhdP"/>
</dbReference>
<dbReference type="InterPro" id="IPR025263">
    <property type="entry name" value="YhdP_central"/>
</dbReference>
<proteinExistence type="predicted"/>
<dbReference type="PANTHER" id="PTHR38690:SF1">
    <property type="entry name" value="PROTEASE"/>
    <property type="match status" value="1"/>
</dbReference>
<gene>
    <name evidence="3" type="ORF">HT99x_02185</name>
</gene>
<dbReference type="STRING" id="295108.HT99x_02185"/>